<dbReference type="AlphaFoldDB" id="A0A328F9Q9"/>
<dbReference type="Gene3D" id="1.10.10.10">
    <property type="entry name" value="Winged helix-like DNA-binding domain superfamily/Winged helix DNA-binding domain"/>
    <property type="match status" value="1"/>
</dbReference>
<dbReference type="InterPro" id="IPR000700">
    <property type="entry name" value="PAS-assoc_C"/>
</dbReference>
<dbReference type="Proteomes" id="UP000293902">
    <property type="component" value="Chromosome"/>
</dbReference>
<dbReference type="InterPro" id="IPR052155">
    <property type="entry name" value="Biofilm_reg_signaling"/>
</dbReference>
<evidence type="ECO:0000259" key="3">
    <source>
        <dbReference type="PROSITE" id="PS50113"/>
    </source>
</evidence>
<dbReference type="SUPFAM" id="SSF55785">
    <property type="entry name" value="PYP-like sensor domain (PAS domain)"/>
    <property type="match status" value="2"/>
</dbReference>
<dbReference type="InterPro" id="IPR000792">
    <property type="entry name" value="Tscrpt_reg_LuxR_C"/>
</dbReference>
<feature type="domain" description="PAS" evidence="2">
    <location>
        <begin position="24"/>
        <end position="67"/>
    </location>
</feature>
<dbReference type="EMBL" id="QLNI01000049">
    <property type="protein sequence ID" value="RAM00400.1"/>
    <property type="molecule type" value="Genomic_DNA"/>
</dbReference>
<dbReference type="SMART" id="SM00421">
    <property type="entry name" value="HTH_LUXR"/>
    <property type="match status" value="1"/>
</dbReference>
<dbReference type="SUPFAM" id="SSF46894">
    <property type="entry name" value="C-terminal effector domain of the bipartite response regulators"/>
    <property type="match status" value="1"/>
</dbReference>
<feature type="domain" description="PAC" evidence="3">
    <location>
        <begin position="95"/>
        <end position="146"/>
    </location>
</feature>
<reference evidence="5 6" key="1">
    <citation type="submission" date="2018-06" db="EMBL/GenBank/DDBJ databases">
        <title>Complete Genome Sequence of Desulfobacter hydrogenophilus (DSM3380).</title>
        <authorList>
            <person name="Marietou A."/>
            <person name="Schreiber L."/>
            <person name="Marshall I."/>
            <person name="Jorgensen B."/>
        </authorList>
    </citation>
    <scope>NUCLEOTIDE SEQUENCE [LARGE SCALE GENOMIC DNA]</scope>
    <source>
        <strain evidence="5 6">DSM 3380</strain>
    </source>
</reference>
<dbReference type="SMART" id="SM00086">
    <property type="entry name" value="PAC"/>
    <property type="match status" value="2"/>
</dbReference>
<dbReference type="EMBL" id="CP036313">
    <property type="protein sequence ID" value="QBH14611.1"/>
    <property type="molecule type" value="Genomic_DNA"/>
</dbReference>
<accession>A0A328F9Q9</accession>
<organism evidence="5 6">
    <name type="scientific">Desulfobacter hydrogenophilus</name>
    <dbReference type="NCBI Taxonomy" id="2291"/>
    <lineage>
        <taxon>Bacteria</taxon>
        <taxon>Pseudomonadati</taxon>
        <taxon>Thermodesulfobacteriota</taxon>
        <taxon>Desulfobacteria</taxon>
        <taxon>Desulfobacterales</taxon>
        <taxon>Desulfobacteraceae</taxon>
        <taxon>Desulfobacter</taxon>
    </lineage>
</organism>
<sequence length="423" mass="49042">MPSKPSYEELKQSIKHLKQQNDFLNRRYRAIIDNSMDAILLTALDGQVFFANQAACELFQMTEAELIKGGRLAVVDVEDPRLTVALEERMHTGKFRGELNYKKKDGTIFPVEISSVIFKDADGTKMTSMIVRDATERRILIQEIKRVNTLLERVYSSLDEAVFVIEPETRMIISCNDAAEKIFGYSKEEMLGKDTDFLHTNKKTYHKFGKKVSQVMEIKDVFQMEFNLKKKDGSIFPTVHTIKTIRDNAGVPVMHVSVVKDISFLKKTTERLQKNQKELQIKAEHLKELNTTLKVLLDQRDQERKNIETQLSESVYGQILPYIDRIKKQGINDLQKEYIKILEFSLKEMIKPYNRMQPGELISLTPAEIRVSNLTKQGYRIKEIALKLNISPRTVEFHRDNIRKKLEIKGKKINLKTYLSHIS</sequence>
<dbReference type="Pfam" id="PF00196">
    <property type="entry name" value="GerE"/>
    <property type="match status" value="1"/>
</dbReference>
<feature type="coiled-coil region" evidence="1">
    <location>
        <begin position="7"/>
        <end position="34"/>
    </location>
</feature>
<feature type="domain" description="PAC" evidence="3">
    <location>
        <begin position="222"/>
        <end position="274"/>
    </location>
</feature>
<dbReference type="PANTHER" id="PTHR44757:SF2">
    <property type="entry name" value="BIOFILM ARCHITECTURE MAINTENANCE PROTEIN MBAA"/>
    <property type="match status" value="1"/>
</dbReference>
<dbReference type="InterPro" id="IPR016032">
    <property type="entry name" value="Sig_transdc_resp-reg_C-effctor"/>
</dbReference>
<evidence type="ECO:0000256" key="1">
    <source>
        <dbReference type="SAM" id="Coils"/>
    </source>
</evidence>
<evidence type="ECO:0000313" key="6">
    <source>
        <dbReference type="Proteomes" id="UP000248798"/>
    </source>
</evidence>
<gene>
    <name evidence="5" type="ORF">DO021_19145</name>
    <name evidence="4" type="ORF">EYB58_17785</name>
</gene>
<dbReference type="Pfam" id="PF13426">
    <property type="entry name" value="PAS_9"/>
    <property type="match status" value="2"/>
</dbReference>
<proteinExistence type="predicted"/>
<protein>
    <submittedName>
        <fullName evidence="4">PAS domain S-box protein</fullName>
    </submittedName>
</protein>
<reference evidence="4 7" key="2">
    <citation type="submission" date="2019-02" db="EMBL/GenBank/DDBJ databases">
        <title>Complete genome sequence of Desulfobacter hydrogenophilus AcRS1.</title>
        <authorList>
            <person name="Marietou A."/>
            <person name="Lund M.B."/>
            <person name="Marshall I.P.G."/>
            <person name="Schreiber L."/>
            <person name="Jorgensen B."/>
        </authorList>
    </citation>
    <scope>NUCLEOTIDE SEQUENCE [LARGE SCALE GENOMIC DNA]</scope>
    <source>
        <strain evidence="4 7">AcRS1</strain>
    </source>
</reference>
<dbReference type="PROSITE" id="PS50113">
    <property type="entry name" value="PAC"/>
    <property type="match status" value="2"/>
</dbReference>
<dbReference type="InterPro" id="IPR001610">
    <property type="entry name" value="PAC"/>
</dbReference>
<keyword evidence="7" id="KW-1185">Reference proteome</keyword>
<dbReference type="PROSITE" id="PS50112">
    <property type="entry name" value="PAS"/>
    <property type="match status" value="2"/>
</dbReference>
<dbReference type="OrthoDB" id="5411920at2"/>
<evidence type="ECO:0000313" key="4">
    <source>
        <dbReference type="EMBL" id="QBH14611.1"/>
    </source>
</evidence>
<dbReference type="InterPro" id="IPR035965">
    <property type="entry name" value="PAS-like_dom_sf"/>
</dbReference>
<dbReference type="GO" id="GO:0006355">
    <property type="term" value="P:regulation of DNA-templated transcription"/>
    <property type="evidence" value="ECO:0007669"/>
    <property type="project" value="InterPro"/>
</dbReference>
<dbReference type="Gene3D" id="3.30.450.20">
    <property type="entry name" value="PAS domain"/>
    <property type="match status" value="2"/>
</dbReference>
<dbReference type="CDD" id="cd06170">
    <property type="entry name" value="LuxR_C_like"/>
    <property type="match status" value="1"/>
</dbReference>
<dbReference type="CDD" id="cd00130">
    <property type="entry name" value="PAS"/>
    <property type="match status" value="2"/>
</dbReference>
<dbReference type="SMART" id="SM00091">
    <property type="entry name" value="PAS"/>
    <property type="match status" value="2"/>
</dbReference>
<dbReference type="InterPro" id="IPR036388">
    <property type="entry name" value="WH-like_DNA-bd_sf"/>
</dbReference>
<dbReference type="Proteomes" id="UP000248798">
    <property type="component" value="Unassembled WGS sequence"/>
</dbReference>
<name>A0A328F9Q9_9BACT</name>
<dbReference type="RefSeq" id="WP_111959658.1">
    <property type="nucleotide sequence ID" value="NZ_CP036313.1"/>
</dbReference>
<evidence type="ECO:0000259" key="2">
    <source>
        <dbReference type="PROSITE" id="PS50112"/>
    </source>
</evidence>
<dbReference type="PRINTS" id="PR00038">
    <property type="entry name" value="HTHLUXR"/>
</dbReference>
<dbReference type="GO" id="GO:0003677">
    <property type="term" value="F:DNA binding"/>
    <property type="evidence" value="ECO:0007669"/>
    <property type="project" value="InterPro"/>
</dbReference>
<dbReference type="InterPro" id="IPR000014">
    <property type="entry name" value="PAS"/>
</dbReference>
<feature type="coiled-coil region" evidence="1">
    <location>
        <begin position="262"/>
        <end position="313"/>
    </location>
</feature>
<dbReference type="NCBIfam" id="TIGR00229">
    <property type="entry name" value="sensory_box"/>
    <property type="match status" value="2"/>
</dbReference>
<feature type="domain" description="PAS" evidence="2">
    <location>
        <begin position="147"/>
        <end position="199"/>
    </location>
</feature>
<dbReference type="PANTHER" id="PTHR44757">
    <property type="entry name" value="DIGUANYLATE CYCLASE DGCP"/>
    <property type="match status" value="1"/>
</dbReference>
<evidence type="ECO:0000313" key="7">
    <source>
        <dbReference type="Proteomes" id="UP000293902"/>
    </source>
</evidence>
<keyword evidence="1" id="KW-0175">Coiled coil</keyword>
<evidence type="ECO:0000313" key="5">
    <source>
        <dbReference type="EMBL" id="RAM00400.1"/>
    </source>
</evidence>